<dbReference type="SUPFAM" id="SSF52777">
    <property type="entry name" value="CoA-dependent acyltransferases"/>
    <property type="match status" value="2"/>
</dbReference>
<dbReference type="RefSeq" id="XP_011402594.2">
    <property type="nucleotide sequence ID" value="XM_011404292.2"/>
</dbReference>
<dbReference type="EnsemblMetazoa" id="XM_011404292.2">
    <property type="protein sequence ID" value="XP_011402594.2"/>
    <property type="gene ID" value="LOC100640107"/>
</dbReference>
<evidence type="ECO:0000313" key="7">
    <source>
        <dbReference type="EnsemblMetazoa" id="XP_011402594.2"/>
    </source>
</evidence>
<organism evidence="7 8">
    <name type="scientific">Amphimedon queenslandica</name>
    <name type="common">Sponge</name>
    <dbReference type="NCBI Taxonomy" id="400682"/>
    <lineage>
        <taxon>Eukaryota</taxon>
        <taxon>Metazoa</taxon>
        <taxon>Porifera</taxon>
        <taxon>Demospongiae</taxon>
        <taxon>Heteroscleromorpha</taxon>
        <taxon>Haplosclerida</taxon>
        <taxon>Niphatidae</taxon>
        <taxon>Amphimedon</taxon>
    </lineage>
</organism>
<dbReference type="GO" id="GO:0005739">
    <property type="term" value="C:mitochondrion"/>
    <property type="evidence" value="ECO:0007669"/>
    <property type="project" value="TreeGrafter"/>
</dbReference>
<evidence type="ECO:0000256" key="2">
    <source>
        <dbReference type="ARBA" id="ARBA00022679"/>
    </source>
</evidence>
<evidence type="ECO:0000313" key="8">
    <source>
        <dbReference type="Proteomes" id="UP000007879"/>
    </source>
</evidence>
<dbReference type="GeneID" id="100640107"/>
<dbReference type="InterPro" id="IPR000542">
    <property type="entry name" value="Carn_acyl_trans"/>
</dbReference>
<evidence type="ECO:0000256" key="5">
    <source>
        <dbReference type="RuleBase" id="RU003801"/>
    </source>
</evidence>
<dbReference type="KEGG" id="aqu:100640107"/>
<comment type="similarity">
    <text evidence="1 5">Belongs to the carnitine/choline acetyltransferase family.</text>
</comment>
<proteinExistence type="inferred from homology"/>
<dbReference type="PANTHER" id="PTHR22589:SF16">
    <property type="entry name" value="CARNITINE O-PALMITOYLTRANSFERASE 2, MITOCHONDRIAL"/>
    <property type="match status" value="1"/>
</dbReference>
<reference evidence="8" key="1">
    <citation type="journal article" date="2010" name="Nature">
        <title>The Amphimedon queenslandica genome and the evolution of animal complexity.</title>
        <authorList>
            <person name="Srivastava M."/>
            <person name="Simakov O."/>
            <person name="Chapman J."/>
            <person name="Fahey B."/>
            <person name="Gauthier M.E."/>
            <person name="Mitros T."/>
            <person name="Richards G.S."/>
            <person name="Conaco C."/>
            <person name="Dacre M."/>
            <person name="Hellsten U."/>
            <person name="Larroux C."/>
            <person name="Putnam N.H."/>
            <person name="Stanke M."/>
            <person name="Adamska M."/>
            <person name="Darling A."/>
            <person name="Degnan S.M."/>
            <person name="Oakley T.H."/>
            <person name="Plachetzki D.C."/>
            <person name="Zhai Y."/>
            <person name="Adamski M."/>
            <person name="Calcino A."/>
            <person name="Cummins S.F."/>
            <person name="Goodstein D.M."/>
            <person name="Harris C."/>
            <person name="Jackson D.J."/>
            <person name="Leys S.P."/>
            <person name="Shu S."/>
            <person name="Woodcroft B.J."/>
            <person name="Vervoort M."/>
            <person name="Kosik K.S."/>
            <person name="Manning G."/>
            <person name="Degnan B.M."/>
            <person name="Rokhsar D.S."/>
        </authorList>
    </citation>
    <scope>NUCLEOTIDE SEQUENCE [LARGE SCALE GENOMIC DNA]</scope>
</reference>
<keyword evidence="8" id="KW-1185">Reference proteome</keyword>
<evidence type="ECO:0000259" key="6">
    <source>
        <dbReference type="Pfam" id="PF00755"/>
    </source>
</evidence>
<dbReference type="InterPro" id="IPR042231">
    <property type="entry name" value="Cho/carn_acyl_trans_2"/>
</dbReference>
<sequence length="354" mass="39397">SQNALQLEKINSALFVLSLDDTTPTEPKEAMSVFLHNYGLNRWADKSLQFIVCANSSATISFEHAWGDGVAVVRLANEIFDTTINKPRPLAIPTSLSPTPKKLEFRISDRVRDYIDLARNTLKEKADSLSVNVMLYDTFNKKYLKEKQLSPDAIMQLAFQLAYYRQYKTSPSTYESCSTAGFRHGRTETVRPASIATMNCAKGFEAAREGQGVTTNEKIKLIRDAVSWHSKLVREAATGKGFDRHLFALKCLAEAESASDVPFFKDPSYNKLNNIILSTSTLATPSIAFGGFGPVNEDSYGIGYRVNDQFLGANVSTYPSRDGAEFVSNLILSLNEIYEVLESPEYTTESNKKE</sequence>
<accession>A0AAN0IKL1</accession>
<dbReference type="PROSITE" id="PS00440">
    <property type="entry name" value="ACYLTRANSF_C_2"/>
    <property type="match status" value="1"/>
</dbReference>
<feature type="active site" description="Proton acceptor" evidence="4">
    <location>
        <position position="64"/>
    </location>
</feature>
<dbReference type="Gene3D" id="3.30.559.10">
    <property type="entry name" value="Chloramphenicol acetyltransferase-like domain"/>
    <property type="match status" value="1"/>
</dbReference>
<dbReference type="GO" id="GO:0004095">
    <property type="term" value="F:carnitine O-palmitoyltransferase activity"/>
    <property type="evidence" value="ECO:0007669"/>
    <property type="project" value="TreeGrafter"/>
</dbReference>
<dbReference type="AlphaFoldDB" id="A0AAN0IKL1"/>
<dbReference type="Pfam" id="PF00755">
    <property type="entry name" value="Carn_acyltransf"/>
    <property type="match status" value="1"/>
</dbReference>
<feature type="domain" description="Choline/carnitine acyltransferase" evidence="6">
    <location>
        <begin position="2"/>
        <end position="330"/>
    </location>
</feature>
<dbReference type="GO" id="GO:0006635">
    <property type="term" value="P:fatty acid beta-oxidation"/>
    <property type="evidence" value="ECO:0007669"/>
    <property type="project" value="TreeGrafter"/>
</dbReference>
<keyword evidence="2 5" id="KW-0808">Transferase</keyword>
<dbReference type="InterPro" id="IPR023213">
    <property type="entry name" value="CAT-like_dom_sf"/>
</dbReference>
<evidence type="ECO:0000256" key="1">
    <source>
        <dbReference type="ARBA" id="ARBA00005232"/>
    </source>
</evidence>
<reference evidence="7" key="2">
    <citation type="submission" date="2024-06" db="UniProtKB">
        <authorList>
            <consortium name="EnsemblMetazoa"/>
        </authorList>
    </citation>
    <scope>IDENTIFICATION</scope>
</reference>
<evidence type="ECO:0000256" key="3">
    <source>
        <dbReference type="ARBA" id="ARBA00023315"/>
    </source>
</evidence>
<name>A0AAN0IKL1_AMPQE</name>
<dbReference type="InterPro" id="IPR039551">
    <property type="entry name" value="Cho/carn_acyl_trans"/>
</dbReference>
<keyword evidence="3 5" id="KW-0012">Acyltransferase</keyword>
<dbReference type="PANTHER" id="PTHR22589">
    <property type="entry name" value="CARNITINE O-ACYLTRANSFERASE"/>
    <property type="match status" value="1"/>
</dbReference>
<dbReference type="Gene3D" id="3.30.559.70">
    <property type="entry name" value="Choline/Carnitine o-acyltransferase, domain 2"/>
    <property type="match status" value="1"/>
</dbReference>
<evidence type="ECO:0000256" key="4">
    <source>
        <dbReference type="PIRSR" id="PIRSR600542-1"/>
    </source>
</evidence>
<dbReference type="Proteomes" id="UP000007879">
    <property type="component" value="Unassembled WGS sequence"/>
</dbReference>
<protein>
    <recommendedName>
        <fullName evidence="6">Choline/carnitine acyltransferase domain-containing protein</fullName>
    </recommendedName>
</protein>